<dbReference type="AlphaFoldDB" id="A0A9P8T1Q3"/>
<sequence length="173" mass="19336">MRHGLLGGEPLLVVVSDEMVDEINHSRVFTKVSVVLIDKVSPWLSRIRHENVVVVAAQFDAVPIAVFVEVVCAQHLGDFHQLVGVGVAFEKWLFFEHDGRNHGPHRPQVQRVVVLLQVDQQLRTLVVSGGDTHVEVHSPVVKLGQPPVDQFQRLGKRVNHDVLRLDVSVDDAH</sequence>
<name>A0A9P8T1Q3_9ASCO</name>
<organism evidence="1 2">
    <name type="scientific">Ogataea polymorpha</name>
    <dbReference type="NCBI Taxonomy" id="460523"/>
    <lineage>
        <taxon>Eukaryota</taxon>
        <taxon>Fungi</taxon>
        <taxon>Dikarya</taxon>
        <taxon>Ascomycota</taxon>
        <taxon>Saccharomycotina</taxon>
        <taxon>Pichiomycetes</taxon>
        <taxon>Pichiales</taxon>
        <taxon>Pichiaceae</taxon>
        <taxon>Ogataea</taxon>
    </lineage>
</organism>
<dbReference type="EMBL" id="JAEUBD010001266">
    <property type="protein sequence ID" value="KAH3662776.1"/>
    <property type="molecule type" value="Genomic_DNA"/>
</dbReference>
<gene>
    <name evidence="1" type="ORF">OGATHE_004352</name>
</gene>
<protein>
    <submittedName>
        <fullName evidence="1">Uncharacterized protein</fullName>
    </submittedName>
</protein>
<keyword evidence="2" id="KW-1185">Reference proteome</keyword>
<proteinExistence type="predicted"/>
<accession>A0A9P8T1Q3</accession>
<comment type="caution">
    <text evidence="1">The sequence shown here is derived from an EMBL/GenBank/DDBJ whole genome shotgun (WGS) entry which is preliminary data.</text>
</comment>
<dbReference type="Proteomes" id="UP000788993">
    <property type="component" value="Unassembled WGS sequence"/>
</dbReference>
<reference evidence="1" key="2">
    <citation type="submission" date="2021-01" db="EMBL/GenBank/DDBJ databases">
        <authorList>
            <person name="Schikora-Tamarit M.A."/>
        </authorList>
    </citation>
    <scope>NUCLEOTIDE SEQUENCE</scope>
    <source>
        <strain evidence="1">NCAIM Y.01608</strain>
    </source>
</reference>
<evidence type="ECO:0000313" key="2">
    <source>
        <dbReference type="Proteomes" id="UP000788993"/>
    </source>
</evidence>
<evidence type="ECO:0000313" key="1">
    <source>
        <dbReference type="EMBL" id="KAH3662776.1"/>
    </source>
</evidence>
<reference evidence="1" key="1">
    <citation type="journal article" date="2021" name="Open Biol.">
        <title>Shared evolutionary footprints suggest mitochondrial oxidative damage underlies multiple complex I losses in fungi.</title>
        <authorList>
            <person name="Schikora-Tamarit M.A."/>
            <person name="Marcet-Houben M."/>
            <person name="Nosek J."/>
            <person name="Gabaldon T."/>
        </authorList>
    </citation>
    <scope>NUCLEOTIDE SEQUENCE</scope>
    <source>
        <strain evidence="1">NCAIM Y.01608</strain>
    </source>
</reference>